<reference evidence="1" key="2">
    <citation type="submission" date="2012-08" db="EMBL/GenBank/DDBJ databases">
        <title>The Genome Sequence of Wuchereria bancrofti.</title>
        <authorList>
            <consortium name="The Broad Institute Genome Sequencing Platform"/>
            <consortium name="Broad Institute Genome Sequencing Center for Infectious Disease"/>
            <person name="Nutman T.B."/>
            <person name="Fink D.L."/>
            <person name="Russ C."/>
            <person name="Young S."/>
            <person name="Zeng Q."/>
            <person name="Koehrsen M."/>
            <person name="Alvarado L."/>
            <person name="Berlin A."/>
            <person name="Borenstein D."/>
            <person name="Chapman S.B."/>
            <person name="Chen Z."/>
            <person name="Engels R."/>
            <person name="Freedman E."/>
            <person name="Gellesch M."/>
            <person name="Goldberg J."/>
            <person name="Griggs A."/>
            <person name="Gujja S."/>
            <person name="Heilman E.R."/>
            <person name="Heiman D."/>
            <person name="Hepburn T."/>
            <person name="Howarth C."/>
            <person name="Jen D."/>
            <person name="Larson L."/>
            <person name="Lewis B."/>
            <person name="Mehta T."/>
            <person name="Park D."/>
            <person name="Pearson M."/>
            <person name="Richards J."/>
            <person name="Roberts A."/>
            <person name="Saif S."/>
            <person name="Shea T."/>
            <person name="Shenoy N."/>
            <person name="Sisk P."/>
            <person name="Stolte C."/>
            <person name="Sykes S."/>
            <person name="Walk T."/>
            <person name="White J."/>
            <person name="Yandava C."/>
            <person name="Haas B."/>
            <person name="Henn M.R."/>
            <person name="Nusbaum C."/>
            <person name="Birren B."/>
        </authorList>
    </citation>
    <scope>NUCLEOTIDE SEQUENCE</scope>
</reference>
<dbReference type="Proteomes" id="UP000004810">
    <property type="component" value="Unassembled WGS sequence"/>
</dbReference>
<sequence>NNLNDVGSHYPEFLFRTFQQVLDEFWNFSVERLSCLLLIVRYKEKLLSPHCFRDQVHLPAQFPPFWNSIALSSCETKKYLFFVVYPSSKWQKGMNFENL</sequence>
<evidence type="ECO:0000313" key="2">
    <source>
        <dbReference type="EMBL" id="VDM09342.1"/>
    </source>
</evidence>
<accession>J9DP74</accession>
<proteinExistence type="predicted"/>
<keyword evidence="4" id="KW-1185">Reference proteome</keyword>
<evidence type="ECO:0000313" key="4">
    <source>
        <dbReference type="Proteomes" id="UP000270924"/>
    </source>
</evidence>
<evidence type="ECO:0000313" key="3">
    <source>
        <dbReference type="Proteomes" id="UP000004810"/>
    </source>
</evidence>
<reference evidence="3" key="1">
    <citation type="submission" date="2012-08" db="EMBL/GenBank/DDBJ databases">
        <title>The Genome Sequence of Wuchereria bancrofti.</title>
        <authorList>
            <person name="Nutman T.B."/>
            <person name="Fink D.L."/>
            <person name="Russ C."/>
            <person name="Young S."/>
            <person name="Zeng Q."/>
            <person name="Koehrsen M."/>
            <person name="Alvarado L."/>
            <person name="Berlin A."/>
            <person name="Chapman S.B."/>
            <person name="Chen Z."/>
            <person name="Freedman E."/>
            <person name="Gellesch M."/>
            <person name="Goldberg J."/>
            <person name="Griggs A."/>
            <person name="Gujja S."/>
            <person name="Heilman E.R."/>
            <person name="Heiman D."/>
            <person name="Hepburn T."/>
            <person name="Howarth C."/>
            <person name="Jen D."/>
            <person name="Larson L."/>
            <person name="Lewis B."/>
            <person name="Mehta T."/>
            <person name="Park D."/>
            <person name="Pearson M."/>
            <person name="Roberts A."/>
            <person name="Saif S."/>
            <person name="Shea T."/>
            <person name="Shenoy N."/>
            <person name="Sisk P."/>
            <person name="Stolte C."/>
            <person name="Sykes S."/>
            <person name="Walk T."/>
            <person name="White J."/>
            <person name="Yandava C."/>
            <person name="Haas B."/>
            <person name="Henn M.R."/>
            <person name="Nusbaum C."/>
            <person name="Birren B."/>
        </authorList>
    </citation>
    <scope>NUCLEOTIDE SEQUENCE [LARGE SCALE GENOMIC DNA]</scope>
    <source>
        <strain evidence="3">NA</strain>
    </source>
</reference>
<name>J9DP74_WUCBA</name>
<dbReference type="EMBL" id="UYWW01000801">
    <property type="protein sequence ID" value="VDM09342.1"/>
    <property type="molecule type" value="Genomic_DNA"/>
</dbReference>
<protein>
    <submittedName>
        <fullName evidence="1">Uncharacterized protein</fullName>
    </submittedName>
</protein>
<evidence type="ECO:0000313" key="1">
    <source>
        <dbReference type="EMBL" id="EJW71321.1"/>
    </source>
</evidence>
<gene>
    <name evidence="2" type="ORF">WBA_LOCUS2728</name>
    <name evidence="1" type="ORF">WUBG_17774</name>
</gene>
<dbReference type="Proteomes" id="UP000270924">
    <property type="component" value="Unassembled WGS sequence"/>
</dbReference>
<feature type="non-terminal residue" evidence="1">
    <location>
        <position position="1"/>
    </location>
</feature>
<dbReference type="EMBL" id="ADBV01018919">
    <property type="protein sequence ID" value="EJW71321.1"/>
    <property type="molecule type" value="Genomic_DNA"/>
</dbReference>
<organism evidence="1 3">
    <name type="scientific">Wuchereria bancrofti</name>
    <dbReference type="NCBI Taxonomy" id="6293"/>
    <lineage>
        <taxon>Eukaryota</taxon>
        <taxon>Metazoa</taxon>
        <taxon>Ecdysozoa</taxon>
        <taxon>Nematoda</taxon>
        <taxon>Chromadorea</taxon>
        <taxon>Rhabditida</taxon>
        <taxon>Spirurina</taxon>
        <taxon>Spiruromorpha</taxon>
        <taxon>Filarioidea</taxon>
        <taxon>Onchocercidae</taxon>
        <taxon>Wuchereria</taxon>
    </lineage>
</organism>
<dbReference type="AlphaFoldDB" id="J9DP74"/>
<dbReference type="InParanoid" id="J9DP74"/>
<reference evidence="2 4" key="3">
    <citation type="submission" date="2018-11" db="EMBL/GenBank/DDBJ databases">
        <authorList>
            <consortium name="Pathogen Informatics"/>
        </authorList>
    </citation>
    <scope>NUCLEOTIDE SEQUENCE [LARGE SCALE GENOMIC DNA]</scope>
</reference>